<keyword evidence="3" id="KW-1185">Reference proteome</keyword>
<dbReference type="STRING" id="1223802.SUTH_03374"/>
<accession>W0SI56</accession>
<evidence type="ECO:0000313" key="2">
    <source>
        <dbReference type="EMBL" id="BAO31144.1"/>
    </source>
</evidence>
<dbReference type="Gene3D" id="3.40.630.30">
    <property type="match status" value="1"/>
</dbReference>
<sequence length="336" mass="36764">MAKNYRLTPAVLDGMWDAFVGASPDASVFIASNYLAHTGCRLGLYRCYNADELRALVAVVESPDGTSAVLDDLVIYSGICFGAPTSGQSRAQRISERHEIATFIVGALADIYDAVEFALAPSIDDVRPFLWHNYGQDAGRFSVDVRYTSYLSIADFTGTERLEDIEAYRQATGARRQEIRYARRDGVVTEEFRDVAVFVDFYRRTMERQGEAVALPALDRMAALVEALLGNGSARMFSSRTADGSPGSVAVYALDTLRAYYLFGASDPALRNTATGTAILWDAFTALAAKGITQIDLEGVNSPRRGWFKLSFGGSLVPYYQVALKPQRHSTSHASP</sequence>
<name>W0SI56_9PROT</name>
<evidence type="ECO:0000259" key="1">
    <source>
        <dbReference type="Pfam" id="PF13480"/>
    </source>
</evidence>
<dbReference type="AlphaFoldDB" id="W0SI56"/>
<dbReference type="HOGENOM" id="CLU_798603_0_0_4"/>
<dbReference type="Proteomes" id="UP000031637">
    <property type="component" value="Chromosome"/>
</dbReference>
<proteinExistence type="predicted"/>
<reference evidence="2 3" key="1">
    <citation type="journal article" date="2014" name="Syst. Appl. Microbiol.">
        <title>Complete genomes of freshwater sulfur oxidizers Sulfuricella denitrificans skB26 and Sulfuritalea hydrogenivorans sk43H: genetic insights into the sulfur oxidation pathway of betaproteobacteria.</title>
        <authorList>
            <person name="Watanabe T."/>
            <person name="Kojima H."/>
            <person name="Fukui M."/>
        </authorList>
    </citation>
    <scope>NUCLEOTIDE SEQUENCE [LARGE SCALE GENOMIC DNA]</scope>
    <source>
        <strain evidence="2">DSM22779</strain>
    </source>
</reference>
<dbReference type="KEGG" id="shd:SUTH_03374"/>
<dbReference type="EMBL" id="AP012547">
    <property type="protein sequence ID" value="BAO31144.1"/>
    <property type="molecule type" value="Genomic_DNA"/>
</dbReference>
<dbReference type="SUPFAM" id="SSF55729">
    <property type="entry name" value="Acyl-CoA N-acyltransferases (Nat)"/>
    <property type="match status" value="1"/>
</dbReference>
<dbReference type="InterPro" id="IPR016181">
    <property type="entry name" value="Acyl_CoA_acyltransferase"/>
</dbReference>
<evidence type="ECO:0000313" key="3">
    <source>
        <dbReference type="Proteomes" id="UP000031637"/>
    </source>
</evidence>
<dbReference type="OrthoDB" id="116151at2"/>
<feature type="domain" description="BioF2-like acetyltransferase" evidence="1">
    <location>
        <begin position="176"/>
        <end position="297"/>
    </location>
</feature>
<organism evidence="2 3">
    <name type="scientific">Sulfuritalea hydrogenivorans sk43H</name>
    <dbReference type="NCBI Taxonomy" id="1223802"/>
    <lineage>
        <taxon>Bacteria</taxon>
        <taxon>Pseudomonadati</taxon>
        <taxon>Pseudomonadota</taxon>
        <taxon>Betaproteobacteria</taxon>
        <taxon>Nitrosomonadales</taxon>
        <taxon>Sterolibacteriaceae</taxon>
        <taxon>Sulfuritalea</taxon>
    </lineage>
</organism>
<protein>
    <recommendedName>
        <fullName evidence="1">BioF2-like acetyltransferase domain-containing protein</fullName>
    </recommendedName>
</protein>
<dbReference type="Pfam" id="PF13480">
    <property type="entry name" value="Acetyltransf_6"/>
    <property type="match status" value="1"/>
</dbReference>
<dbReference type="InterPro" id="IPR038740">
    <property type="entry name" value="BioF2-like_GNAT_dom"/>
</dbReference>
<dbReference type="RefSeq" id="WP_070099354.1">
    <property type="nucleotide sequence ID" value="NZ_AP012547.1"/>
</dbReference>
<gene>
    <name evidence="2" type="ORF">SUTH_03374</name>
</gene>